<accession>A0A316HYG8</accession>
<feature type="domain" description="LSDAT prokaryote" evidence="2">
    <location>
        <begin position="30"/>
        <end position="220"/>
    </location>
</feature>
<evidence type="ECO:0000259" key="2">
    <source>
        <dbReference type="Pfam" id="PF18171"/>
    </source>
</evidence>
<dbReference type="AlphaFoldDB" id="A0A316HYG8"/>
<reference evidence="3 4" key="1">
    <citation type="submission" date="2018-05" db="EMBL/GenBank/DDBJ databases">
        <title>Genomic Encyclopedia of Type Strains, Phase IV (KMG-IV): sequencing the most valuable type-strain genomes for metagenomic binning, comparative biology and taxonomic classification.</title>
        <authorList>
            <person name="Goeker M."/>
        </authorList>
    </citation>
    <scope>NUCLEOTIDE SEQUENCE [LARGE SCALE GENOMIC DNA]</scope>
    <source>
        <strain evidence="3 4">DSM 45480</strain>
    </source>
</reference>
<gene>
    <name evidence="3" type="ORF">C8D88_107418</name>
</gene>
<dbReference type="EMBL" id="QGHB01000007">
    <property type="protein sequence ID" value="PWK85211.1"/>
    <property type="molecule type" value="Genomic_DNA"/>
</dbReference>
<feature type="transmembrane region" description="Helical" evidence="1">
    <location>
        <begin position="322"/>
        <end position="341"/>
    </location>
</feature>
<evidence type="ECO:0000256" key="1">
    <source>
        <dbReference type="SAM" id="Phobius"/>
    </source>
</evidence>
<sequence>MPTAGGPTVKRLSQPDADIKPKALGLPRGRTVISVFGSTEDIETDLAAKLLPVLRSVVVTAARNGAVFVTEGTDRGVVHLLGLALQACEQRWPFVVGVAPSSKVHDLTETSTNGQVALEPNHSVAVIVPGSEWTDATPVLFRAADAIRHKKPVVALVVGGENEKEVVDHLSGDNALLVLAGTGGLADRIATGDLTGDLAVLVRSGKIFIVHVDEGPGKVVTALERLLGKEKPAKPPRIWPKVRYRAPEPRPLIDPGFVVAYPLLADAIHDANAVVAPAFHELDAQADVEQNRYRLMAVLAIAGGLTTTVFGALQTWLKDTPWPGVLVVAGGAFAAAITIVARKRESLDKYLTARSRAERLRALYFAHLAAPAPATEEERQDKVADLEAAVSDRKHEVVRT</sequence>
<keyword evidence="1" id="KW-0812">Transmembrane</keyword>
<evidence type="ECO:0000313" key="3">
    <source>
        <dbReference type="EMBL" id="PWK85211.1"/>
    </source>
</evidence>
<keyword evidence="1" id="KW-0472">Membrane</keyword>
<dbReference type="Proteomes" id="UP000246005">
    <property type="component" value="Unassembled WGS sequence"/>
</dbReference>
<keyword evidence="1" id="KW-1133">Transmembrane helix</keyword>
<dbReference type="InterPro" id="IPR041482">
    <property type="entry name" value="LSDAT_prok"/>
</dbReference>
<dbReference type="Pfam" id="PF18171">
    <property type="entry name" value="LSDAT_prok"/>
    <property type="match status" value="1"/>
</dbReference>
<name>A0A316HYG8_9PSEU</name>
<dbReference type="RefSeq" id="WP_109638664.1">
    <property type="nucleotide sequence ID" value="NZ_QGHB01000007.1"/>
</dbReference>
<feature type="transmembrane region" description="Helical" evidence="1">
    <location>
        <begin position="295"/>
        <end position="316"/>
    </location>
</feature>
<organism evidence="3 4">
    <name type="scientific">Lentzea atacamensis</name>
    <dbReference type="NCBI Taxonomy" id="531938"/>
    <lineage>
        <taxon>Bacteria</taxon>
        <taxon>Bacillati</taxon>
        <taxon>Actinomycetota</taxon>
        <taxon>Actinomycetes</taxon>
        <taxon>Pseudonocardiales</taxon>
        <taxon>Pseudonocardiaceae</taxon>
        <taxon>Lentzea</taxon>
    </lineage>
</organism>
<comment type="caution">
    <text evidence="3">The sequence shown here is derived from an EMBL/GenBank/DDBJ whole genome shotgun (WGS) entry which is preliminary data.</text>
</comment>
<proteinExistence type="predicted"/>
<protein>
    <submittedName>
        <fullName evidence="3">Uncharacterized protein DUF4231</fullName>
    </submittedName>
</protein>
<evidence type="ECO:0000313" key="4">
    <source>
        <dbReference type="Proteomes" id="UP000246005"/>
    </source>
</evidence>